<evidence type="ECO:0000313" key="1">
    <source>
        <dbReference type="EMBL" id="CUT03014.1"/>
    </source>
</evidence>
<protein>
    <submittedName>
        <fullName evidence="1">Uncharacterized protein</fullName>
    </submittedName>
</protein>
<reference evidence="1 2" key="1">
    <citation type="submission" date="2015-11" db="EMBL/GenBank/DDBJ databases">
        <authorList>
            <person name="Varghese N."/>
        </authorList>
    </citation>
    <scope>NUCLEOTIDE SEQUENCE [LARGE SCALE GENOMIC DNA]</scope>
    <source>
        <strain evidence="1 2">JGI-25</strain>
    </source>
</reference>
<comment type="caution">
    <text evidence="1">The sequence shown here is derived from an EMBL/GenBank/DDBJ whole genome shotgun (WGS) entry which is preliminary data.</text>
</comment>
<evidence type="ECO:0000313" key="2">
    <source>
        <dbReference type="Proteomes" id="UP000243105"/>
    </source>
</evidence>
<accession>A0A916LKX4</accession>
<sequence length="189" mass="21922">MPFILNKWMDDYTYKDNYGFGDVEVGLKFKFYDSKVVFTLQTSIIVPVYSVDREPLLGYRQYAGEIRFLFSGGMRPFGLNSYFNIETGFRKFYSKVASQVRFQFLYGIYFNSLTQGLIQFDGVNSIGKGTFATRFNPSIETDYIEGKLSLSLAYRFTYKAWLQAGFFYDVYGKKIGVGRGFFIASWIEI</sequence>
<name>A0A916LKX4_KRYT1</name>
<dbReference type="Proteomes" id="UP000243105">
    <property type="component" value="Unassembled WGS sequence"/>
</dbReference>
<dbReference type="EMBL" id="CZVV01000079">
    <property type="protein sequence ID" value="CUT03014.1"/>
    <property type="molecule type" value="Genomic_DNA"/>
</dbReference>
<organism evidence="1 2">
    <name type="scientific">Kryptobacter tengchongensis</name>
    <dbReference type="NCBI Taxonomy" id="1643429"/>
    <lineage>
        <taxon>Bacteria</taxon>
        <taxon>Pseudomonadati</taxon>
        <taxon>Candidatus Kryptoniota</taxon>
        <taxon>Candidatus Kryptobacter</taxon>
    </lineage>
</organism>
<dbReference type="AlphaFoldDB" id="A0A916LKX4"/>
<gene>
    <name evidence="1" type="ORF">JGI25_01161</name>
</gene>
<proteinExistence type="predicted"/>